<protein>
    <submittedName>
        <fullName evidence="3">VOC family protein</fullName>
    </submittedName>
</protein>
<dbReference type="Gene3D" id="3.10.180.10">
    <property type="entry name" value="2,3-Dihydroxybiphenyl 1,2-Dioxygenase, domain 1"/>
    <property type="match status" value="1"/>
</dbReference>
<dbReference type="InterPro" id="IPR029068">
    <property type="entry name" value="Glyas_Bleomycin-R_OHBP_Dase"/>
</dbReference>
<feature type="chain" id="PRO_5020452618" evidence="1">
    <location>
        <begin position="20"/>
        <end position="204"/>
    </location>
</feature>
<keyword evidence="1" id="KW-0732">Signal</keyword>
<dbReference type="PANTHER" id="PTHR33990">
    <property type="entry name" value="PROTEIN YJDN-RELATED"/>
    <property type="match status" value="1"/>
</dbReference>
<dbReference type="InterPro" id="IPR028973">
    <property type="entry name" value="PhnB-like"/>
</dbReference>
<organism evidence="3 4">
    <name type="scientific">Flavobacterium amnicola</name>
    <dbReference type="NCBI Taxonomy" id="2506422"/>
    <lineage>
        <taxon>Bacteria</taxon>
        <taxon>Pseudomonadati</taxon>
        <taxon>Bacteroidota</taxon>
        <taxon>Flavobacteriia</taxon>
        <taxon>Flavobacteriales</taxon>
        <taxon>Flavobacteriaceae</taxon>
        <taxon>Flavobacterium</taxon>
    </lineage>
</organism>
<feature type="domain" description="PhnB-like" evidence="2">
    <location>
        <begin position="50"/>
        <end position="169"/>
    </location>
</feature>
<reference evidence="4" key="1">
    <citation type="submission" date="2019-01" db="EMBL/GenBank/DDBJ databases">
        <title>Cytophagaceae bacterium strain CAR-16.</title>
        <authorList>
            <person name="Chen W.-M."/>
        </authorList>
    </citation>
    <scope>NUCLEOTIDE SEQUENCE [LARGE SCALE GENOMIC DNA]</scope>
    <source>
        <strain evidence="4">LLJ-11</strain>
    </source>
</reference>
<sequence length="204" mass="23135">MKKYTLIFLTVLTSVTLLSCTNSQQNSTKNSEKDTISNQNSTKKTDMIAQKITPCLWVDKDAKAVVNYYLSIFKDGKLKEYNQYDNPPEAKAQGGLDTFETAVMEINGMEFSILAAGPYFKFNESISFVINCKDQAEVDYYWNALTENGGTEGSCGWCKDKYGLSWQVVPVEYFDLINSKDVAVREKAMRNTMKQKKIILSELK</sequence>
<dbReference type="Proteomes" id="UP000290283">
    <property type="component" value="Unassembled WGS sequence"/>
</dbReference>
<dbReference type="RefSeq" id="WP_129435363.1">
    <property type="nucleotide sequence ID" value="NZ_SBKO01000002.1"/>
</dbReference>
<evidence type="ECO:0000313" key="4">
    <source>
        <dbReference type="Proteomes" id="UP000290283"/>
    </source>
</evidence>
<dbReference type="OrthoDB" id="9806473at2"/>
<name>A0A4Q1K1U0_9FLAO</name>
<gene>
    <name evidence="3" type="ORF">EQG63_05655</name>
</gene>
<comment type="caution">
    <text evidence="3">The sequence shown here is derived from an EMBL/GenBank/DDBJ whole genome shotgun (WGS) entry which is preliminary data.</text>
</comment>
<keyword evidence="4" id="KW-1185">Reference proteome</keyword>
<evidence type="ECO:0000313" key="3">
    <source>
        <dbReference type="EMBL" id="RXR18930.1"/>
    </source>
</evidence>
<dbReference type="AlphaFoldDB" id="A0A4Q1K1U0"/>
<dbReference type="PROSITE" id="PS51257">
    <property type="entry name" value="PROKAR_LIPOPROTEIN"/>
    <property type="match status" value="1"/>
</dbReference>
<accession>A0A4Q1K1U0</accession>
<evidence type="ECO:0000256" key="1">
    <source>
        <dbReference type="SAM" id="SignalP"/>
    </source>
</evidence>
<dbReference type="Pfam" id="PF06983">
    <property type="entry name" value="3-dmu-9_3-mt"/>
    <property type="match status" value="1"/>
</dbReference>
<dbReference type="SUPFAM" id="SSF54593">
    <property type="entry name" value="Glyoxalase/Bleomycin resistance protein/Dihydroxybiphenyl dioxygenase"/>
    <property type="match status" value="1"/>
</dbReference>
<proteinExistence type="predicted"/>
<dbReference type="EMBL" id="SBKO01000002">
    <property type="protein sequence ID" value="RXR18930.1"/>
    <property type="molecule type" value="Genomic_DNA"/>
</dbReference>
<feature type="signal peptide" evidence="1">
    <location>
        <begin position="1"/>
        <end position="19"/>
    </location>
</feature>
<dbReference type="CDD" id="cd06588">
    <property type="entry name" value="PhnB_like"/>
    <property type="match status" value="1"/>
</dbReference>
<evidence type="ECO:0000259" key="2">
    <source>
        <dbReference type="Pfam" id="PF06983"/>
    </source>
</evidence>